<organism evidence="2 3">
    <name type="scientific">Psychrobacillus soli</name>
    <dbReference type="NCBI Taxonomy" id="1543965"/>
    <lineage>
        <taxon>Bacteria</taxon>
        <taxon>Bacillati</taxon>
        <taxon>Bacillota</taxon>
        <taxon>Bacilli</taxon>
        <taxon>Bacillales</taxon>
        <taxon>Bacillaceae</taxon>
        <taxon>Psychrobacillus</taxon>
    </lineage>
</organism>
<dbReference type="PANTHER" id="PTHR41283">
    <property type="entry name" value="AMINOGLYCOSIDE PHOSPHOTRANSFERASE"/>
    <property type="match status" value="1"/>
</dbReference>
<gene>
    <name evidence="2" type="ORF">FG383_01260</name>
</gene>
<keyword evidence="3" id="KW-1185">Reference proteome</keyword>
<dbReference type="InterPro" id="IPR011009">
    <property type="entry name" value="Kinase-like_dom_sf"/>
</dbReference>
<dbReference type="AlphaFoldDB" id="A0A544TM48"/>
<feature type="domain" description="Aminoglycoside phosphotransferase" evidence="1">
    <location>
        <begin position="16"/>
        <end position="212"/>
    </location>
</feature>
<evidence type="ECO:0000259" key="1">
    <source>
        <dbReference type="Pfam" id="PF01636"/>
    </source>
</evidence>
<comment type="caution">
    <text evidence="2">The sequence shown here is derived from an EMBL/GenBank/DDBJ whole genome shotgun (WGS) entry which is preliminary data.</text>
</comment>
<reference evidence="2 3" key="1">
    <citation type="submission" date="2019-05" db="EMBL/GenBank/DDBJ databases">
        <title>Psychrobacillus vulpis sp. nov., a new species isolated from feces of a red fox that inhabits in The Tablas de Daimiel Natural Park, Albacete, Spain.</title>
        <authorList>
            <person name="Rodriguez M."/>
            <person name="Reina J.C."/>
            <person name="Bejar V."/>
            <person name="Llamas I."/>
        </authorList>
    </citation>
    <scope>NUCLEOTIDE SEQUENCE [LARGE SCALE GENOMIC DNA]</scope>
    <source>
        <strain evidence="2 3">NHI-2</strain>
    </source>
</reference>
<protein>
    <submittedName>
        <fullName evidence="2">Aminoglycoside phosphotransferase family protein</fullName>
    </submittedName>
</protein>
<name>A0A544TM48_9BACI</name>
<accession>A0A544TM48</accession>
<sequence>MDKLKIPFLHKCTSLHLIEEGFSDDEKWCVDNTYLLRMSPKTEIGQLVEQAKLTNEVHALDPRIPYVYDVGVYENRTYMILDYMIGENGNITLPIKIPKVQYEIGLQVGNALKNMHSIVAPDDYPSWEETWKARFDNQAPRFEEIVRRHPNYASILPFIQDNLYLLKNRPSCIQHFDFHPGNILIHEDRFTGLIDMQKIRYADPINEFYKMEYFNVQVSRAYSCGVVEGYHDEKSIPNSFWEMHRLYAAMHLVFAEVWGHEGGIDQMEKFQSYTRFTLDQFDEFRLLIPKWYENKWIAE</sequence>
<evidence type="ECO:0000313" key="3">
    <source>
        <dbReference type="Proteomes" id="UP000318937"/>
    </source>
</evidence>
<dbReference type="Proteomes" id="UP000318937">
    <property type="component" value="Unassembled WGS sequence"/>
</dbReference>
<dbReference type="OrthoDB" id="334783at2"/>
<dbReference type="InterPro" id="IPR002575">
    <property type="entry name" value="Aminoglycoside_PTrfase"/>
</dbReference>
<dbReference type="SUPFAM" id="SSF56112">
    <property type="entry name" value="Protein kinase-like (PK-like)"/>
    <property type="match status" value="1"/>
</dbReference>
<dbReference type="Gene3D" id="3.90.1200.10">
    <property type="match status" value="1"/>
</dbReference>
<dbReference type="PANTHER" id="PTHR41283:SF1">
    <property type="entry name" value="AMINOGLYCOSIDE PHOSPHOTRANSFERASE DOMAIN-CONTAINING PROTEIN"/>
    <property type="match status" value="1"/>
</dbReference>
<dbReference type="GO" id="GO:0016740">
    <property type="term" value="F:transferase activity"/>
    <property type="evidence" value="ECO:0007669"/>
    <property type="project" value="UniProtKB-KW"/>
</dbReference>
<dbReference type="RefSeq" id="WP_142605032.1">
    <property type="nucleotide sequence ID" value="NZ_VDGG01000002.1"/>
</dbReference>
<proteinExistence type="predicted"/>
<dbReference type="EMBL" id="VDGG01000002">
    <property type="protein sequence ID" value="TQR18508.1"/>
    <property type="molecule type" value="Genomic_DNA"/>
</dbReference>
<evidence type="ECO:0000313" key="2">
    <source>
        <dbReference type="EMBL" id="TQR18508.1"/>
    </source>
</evidence>
<keyword evidence="2" id="KW-0808">Transferase</keyword>
<dbReference type="Pfam" id="PF01636">
    <property type="entry name" value="APH"/>
    <property type="match status" value="1"/>
</dbReference>